<gene>
    <name evidence="2" type="ORF">F8153_03830</name>
</gene>
<sequence>MPKKKLKFNRILMLFIPIFLSAYVLFTLYEQQMEMVELKKQEGNYVEKLNATLNEIEEIKAQIEGASEDGFIEKIAREQLKMIGSDEVIFIDMGKGGK</sequence>
<evidence type="ECO:0000256" key="1">
    <source>
        <dbReference type="SAM" id="Phobius"/>
    </source>
</evidence>
<keyword evidence="1" id="KW-1133">Transmembrane helix</keyword>
<proteinExistence type="predicted"/>
<dbReference type="Pfam" id="PF04977">
    <property type="entry name" value="DivIC"/>
    <property type="match status" value="1"/>
</dbReference>
<feature type="transmembrane region" description="Helical" evidence="1">
    <location>
        <begin position="12"/>
        <end position="29"/>
    </location>
</feature>
<organism evidence="2 3">
    <name type="scientific">Alkaliphilus serpentinus</name>
    <dbReference type="NCBI Taxonomy" id="1482731"/>
    <lineage>
        <taxon>Bacteria</taxon>
        <taxon>Bacillati</taxon>
        <taxon>Bacillota</taxon>
        <taxon>Clostridia</taxon>
        <taxon>Peptostreptococcales</taxon>
        <taxon>Natronincolaceae</taxon>
        <taxon>Alkaliphilus</taxon>
    </lineage>
</organism>
<dbReference type="Proteomes" id="UP000465601">
    <property type="component" value="Unassembled WGS sequence"/>
</dbReference>
<comment type="caution">
    <text evidence="2">The sequence shown here is derived from an EMBL/GenBank/DDBJ whole genome shotgun (WGS) entry which is preliminary data.</text>
</comment>
<dbReference type="EMBL" id="WBZB01000012">
    <property type="protein sequence ID" value="KAB3531857.1"/>
    <property type="molecule type" value="Genomic_DNA"/>
</dbReference>
<keyword evidence="1" id="KW-0812">Transmembrane</keyword>
<accession>A0A833HQJ6</accession>
<dbReference type="InterPro" id="IPR007060">
    <property type="entry name" value="FtsL/DivIC"/>
</dbReference>
<evidence type="ECO:0000313" key="3">
    <source>
        <dbReference type="Proteomes" id="UP000465601"/>
    </source>
</evidence>
<evidence type="ECO:0000313" key="2">
    <source>
        <dbReference type="EMBL" id="KAB3531857.1"/>
    </source>
</evidence>
<dbReference type="AlphaFoldDB" id="A0A833HQJ6"/>
<evidence type="ECO:0008006" key="4">
    <source>
        <dbReference type="Google" id="ProtNLM"/>
    </source>
</evidence>
<protein>
    <recommendedName>
        <fullName evidence="4">Septum formation initiator</fullName>
    </recommendedName>
</protein>
<name>A0A833HQJ6_9FIRM</name>
<reference evidence="2 3" key="1">
    <citation type="submission" date="2019-10" db="EMBL/GenBank/DDBJ databases">
        <title>Alkaliphilus serpentinus sp. nov. and Alkaliphilus pronyensis sp. nov., two novel anaerobic alkaliphilic species isolated from the serpentinized-hosted hydrothermal field of the Prony Bay (New Caledonia).</title>
        <authorList>
            <person name="Postec A."/>
        </authorList>
    </citation>
    <scope>NUCLEOTIDE SEQUENCE [LARGE SCALE GENOMIC DNA]</scope>
    <source>
        <strain evidence="2 3">LacT</strain>
    </source>
</reference>
<keyword evidence="3" id="KW-1185">Reference proteome</keyword>
<keyword evidence="1" id="KW-0472">Membrane</keyword>
<dbReference type="RefSeq" id="WP_151865037.1">
    <property type="nucleotide sequence ID" value="NZ_WBZB01000012.1"/>
</dbReference>
<dbReference type="OrthoDB" id="14319at2"/>